<dbReference type="AlphaFoldDB" id="A0A2T0N7G2"/>
<name>A0A2T0N7G2_9ACTN</name>
<comment type="caution">
    <text evidence="1">The sequence shown here is derived from an EMBL/GenBank/DDBJ whole genome shotgun (WGS) entry which is preliminary data.</text>
</comment>
<protein>
    <submittedName>
        <fullName evidence="1">Uncharacterized protein</fullName>
    </submittedName>
</protein>
<gene>
    <name evidence="1" type="ORF">B0I32_103478</name>
</gene>
<sequence>MYPDLYLYVERARGRELRAEAARQRQCRPDRDDSLVRGLEKRLGWVLVEAGLRLVHRRAVDY</sequence>
<accession>A0A2T0N7G2</accession>
<reference evidence="1 2" key="1">
    <citation type="submission" date="2018-03" db="EMBL/GenBank/DDBJ databases">
        <title>Genomic Encyclopedia of Type Strains, Phase III (KMG-III): the genomes of soil and plant-associated and newly described type strains.</title>
        <authorList>
            <person name="Whitman W."/>
        </authorList>
    </citation>
    <scope>NUCLEOTIDE SEQUENCE [LARGE SCALE GENOMIC DNA]</scope>
    <source>
        <strain evidence="1 2">CGMCC 4.7104</strain>
    </source>
</reference>
<keyword evidence="2" id="KW-1185">Reference proteome</keyword>
<dbReference type="EMBL" id="PVNG01000003">
    <property type="protein sequence ID" value="PRX68516.1"/>
    <property type="molecule type" value="Genomic_DNA"/>
</dbReference>
<dbReference type="RefSeq" id="WP_106236804.1">
    <property type="nucleotide sequence ID" value="NZ_PVNG01000003.1"/>
</dbReference>
<dbReference type="Proteomes" id="UP000238312">
    <property type="component" value="Unassembled WGS sequence"/>
</dbReference>
<proteinExistence type="predicted"/>
<evidence type="ECO:0000313" key="2">
    <source>
        <dbReference type="Proteomes" id="UP000238312"/>
    </source>
</evidence>
<evidence type="ECO:0000313" key="1">
    <source>
        <dbReference type="EMBL" id="PRX68516.1"/>
    </source>
</evidence>
<organism evidence="1 2">
    <name type="scientific">Nonomuraea fuscirosea</name>
    <dbReference type="NCBI Taxonomy" id="1291556"/>
    <lineage>
        <taxon>Bacteria</taxon>
        <taxon>Bacillati</taxon>
        <taxon>Actinomycetota</taxon>
        <taxon>Actinomycetes</taxon>
        <taxon>Streptosporangiales</taxon>
        <taxon>Streptosporangiaceae</taxon>
        <taxon>Nonomuraea</taxon>
    </lineage>
</organism>
<dbReference type="OrthoDB" id="4336008at2"/>